<dbReference type="GO" id="GO:0003700">
    <property type="term" value="F:DNA-binding transcription factor activity"/>
    <property type="evidence" value="ECO:0007669"/>
    <property type="project" value="InterPro"/>
</dbReference>
<evidence type="ECO:0000259" key="8">
    <source>
        <dbReference type="PROSITE" id="PS50811"/>
    </source>
</evidence>
<evidence type="ECO:0000313" key="9">
    <source>
        <dbReference type="EMBL" id="KAG2402170.1"/>
    </source>
</evidence>
<accession>A0A8T0KPT4</accession>
<comment type="caution">
    <text evidence="9">The sequence shown here is derived from an EMBL/GenBank/DDBJ whole genome shotgun (WGS) entry which is preliminary data.</text>
</comment>
<evidence type="ECO:0000256" key="4">
    <source>
        <dbReference type="ARBA" id="ARBA00023125"/>
    </source>
</evidence>
<reference evidence="9 10" key="1">
    <citation type="submission" date="2020-05" db="EMBL/GenBank/DDBJ databases">
        <title>Vigna angularis (adzuki bean) Var. LongXiaoDou No. 4 denovo assembly.</title>
        <authorList>
            <person name="Xiang H."/>
        </authorList>
    </citation>
    <scope>NUCLEOTIDE SEQUENCE [LARGE SCALE GENOMIC DNA]</scope>
    <source>
        <tissue evidence="9">Leaf</tissue>
    </source>
</reference>
<evidence type="ECO:0000256" key="3">
    <source>
        <dbReference type="ARBA" id="ARBA00023015"/>
    </source>
</evidence>
<evidence type="ECO:0000256" key="5">
    <source>
        <dbReference type="ARBA" id="ARBA00023163"/>
    </source>
</evidence>
<dbReference type="InterPro" id="IPR044810">
    <property type="entry name" value="WRKY_plant"/>
</dbReference>
<keyword evidence="4 9" id="KW-0238">DNA-binding</keyword>
<keyword evidence="3" id="KW-0805">Transcription regulation</keyword>
<dbReference type="SUPFAM" id="SSF118290">
    <property type="entry name" value="WRKY DNA-binding domain"/>
    <property type="match status" value="1"/>
</dbReference>
<proteinExistence type="predicted"/>
<dbReference type="InterPro" id="IPR036576">
    <property type="entry name" value="WRKY_dom_sf"/>
</dbReference>
<evidence type="ECO:0000256" key="6">
    <source>
        <dbReference type="ARBA" id="ARBA00023242"/>
    </source>
</evidence>
<protein>
    <submittedName>
        <fullName evidence="9">WRKY transcription factor 33 WRKY DNA-binding protein</fullName>
    </submittedName>
</protein>
<feature type="domain" description="WRKY" evidence="8">
    <location>
        <begin position="165"/>
        <end position="230"/>
    </location>
</feature>
<dbReference type="Gene3D" id="2.20.25.80">
    <property type="entry name" value="WRKY domain"/>
    <property type="match status" value="1"/>
</dbReference>
<dbReference type="PROSITE" id="PS50811">
    <property type="entry name" value="WRKY"/>
    <property type="match status" value="1"/>
</dbReference>
<dbReference type="Pfam" id="PF03106">
    <property type="entry name" value="WRKY"/>
    <property type="match status" value="1"/>
</dbReference>
<dbReference type="SMART" id="SM00774">
    <property type="entry name" value="WRKY"/>
    <property type="match status" value="1"/>
</dbReference>
<sequence length="376" mass="42975">MSTSIENKHHQINETTAINSAERGFHKERRDLDFDLNEPMININLVPNSQKAVEQVHSSNSNDVKKVEFPFDLNAKFDEEDQISCSKEVGGWSETIQPLPSSYLEEVDEEHVLPTDNGNEDRSSVVGGASNTSQNRKRKRSIEECEKGRGKGFRRENVEVKIKRQNQNTVDDGYHWRKYGQKPIKGNLFPRAYYKCTTVGCSVKKHVERDSRNQKNLISTYEGRHNHEQPNPSKQYIHDEEDEQLAAVAAANALLTFGSPGTRNFFNTPKPPVHTLQLLPNHTNPEFFNMFIRSNPFGSFNYNMNIGSSYTPPMHYSSFLNNVITMPYGLNLARYVPPPFNIPFSFEGFSQDWMNANGSSSVFRCRETSARDRSCH</sequence>
<organism evidence="9 10">
    <name type="scientific">Phaseolus angularis</name>
    <name type="common">Azuki bean</name>
    <name type="synonym">Vigna angularis</name>
    <dbReference type="NCBI Taxonomy" id="3914"/>
    <lineage>
        <taxon>Eukaryota</taxon>
        <taxon>Viridiplantae</taxon>
        <taxon>Streptophyta</taxon>
        <taxon>Embryophyta</taxon>
        <taxon>Tracheophyta</taxon>
        <taxon>Spermatophyta</taxon>
        <taxon>Magnoliopsida</taxon>
        <taxon>eudicotyledons</taxon>
        <taxon>Gunneridae</taxon>
        <taxon>Pentapetalae</taxon>
        <taxon>rosids</taxon>
        <taxon>fabids</taxon>
        <taxon>Fabales</taxon>
        <taxon>Fabaceae</taxon>
        <taxon>Papilionoideae</taxon>
        <taxon>50 kb inversion clade</taxon>
        <taxon>NPAAA clade</taxon>
        <taxon>indigoferoid/millettioid clade</taxon>
        <taxon>Phaseoleae</taxon>
        <taxon>Vigna</taxon>
    </lineage>
</organism>
<dbReference type="PANTHER" id="PTHR31221">
    <property type="entry name" value="WRKY TRANSCRIPTION FACTOR PROTEIN 1-RELATED"/>
    <property type="match status" value="1"/>
</dbReference>
<feature type="compositionally biased region" description="Basic and acidic residues" evidence="7">
    <location>
        <begin position="141"/>
        <end position="150"/>
    </location>
</feature>
<feature type="region of interest" description="Disordered" evidence="7">
    <location>
        <begin position="1"/>
        <end position="24"/>
    </location>
</feature>
<dbReference type="PANTHER" id="PTHR31221:SF318">
    <property type="entry name" value="WRKY TRANSCRIPTION FACTOR 2-RELATED"/>
    <property type="match status" value="1"/>
</dbReference>
<keyword evidence="2" id="KW-0677">Repeat</keyword>
<evidence type="ECO:0000313" key="10">
    <source>
        <dbReference type="Proteomes" id="UP000743370"/>
    </source>
</evidence>
<keyword evidence="6" id="KW-0539">Nucleus</keyword>
<gene>
    <name evidence="9" type="ORF">HKW66_Vig0233660</name>
</gene>
<dbReference type="FunFam" id="2.20.25.80:FF:000006">
    <property type="entry name" value="WRKY transcription factor"/>
    <property type="match status" value="1"/>
</dbReference>
<feature type="compositionally biased region" description="Basic and acidic residues" evidence="7">
    <location>
        <begin position="1"/>
        <end position="12"/>
    </location>
</feature>
<dbReference type="Proteomes" id="UP000743370">
    <property type="component" value="Unassembled WGS sequence"/>
</dbReference>
<comment type="subcellular location">
    <subcellularLocation>
        <location evidence="1">Nucleus</location>
    </subcellularLocation>
</comment>
<feature type="region of interest" description="Disordered" evidence="7">
    <location>
        <begin position="109"/>
        <end position="150"/>
    </location>
</feature>
<keyword evidence="5" id="KW-0804">Transcription</keyword>
<evidence type="ECO:0000256" key="1">
    <source>
        <dbReference type="ARBA" id="ARBA00004123"/>
    </source>
</evidence>
<name>A0A8T0KPT4_PHAAN</name>
<dbReference type="EMBL" id="JABFOF010000003">
    <property type="protein sequence ID" value="KAG2402170.1"/>
    <property type="molecule type" value="Genomic_DNA"/>
</dbReference>
<dbReference type="AlphaFoldDB" id="A0A8T0KPT4"/>
<dbReference type="InterPro" id="IPR003657">
    <property type="entry name" value="WRKY_dom"/>
</dbReference>
<dbReference type="GO" id="GO:0043565">
    <property type="term" value="F:sequence-specific DNA binding"/>
    <property type="evidence" value="ECO:0007669"/>
    <property type="project" value="InterPro"/>
</dbReference>
<dbReference type="GO" id="GO:0005634">
    <property type="term" value="C:nucleus"/>
    <property type="evidence" value="ECO:0007669"/>
    <property type="project" value="UniProtKB-SubCell"/>
</dbReference>
<evidence type="ECO:0000256" key="2">
    <source>
        <dbReference type="ARBA" id="ARBA00022737"/>
    </source>
</evidence>
<evidence type="ECO:0000256" key="7">
    <source>
        <dbReference type="SAM" id="MobiDB-lite"/>
    </source>
</evidence>